<keyword evidence="1" id="KW-0472">Membrane</keyword>
<dbReference type="AlphaFoldDB" id="A0A3S4Y3L0"/>
<protein>
    <submittedName>
        <fullName evidence="3">Uncharacterized protein</fullName>
    </submittedName>
</protein>
<proteinExistence type="predicted"/>
<accession>A0A3S4Y3L0</accession>
<organism evidence="3 4">
    <name type="scientific">Corynebacterium matruchotii</name>
    <dbReference type="NCBI Taxonomy" id="43768"/>
    <lineage>
        <taxon>Bacteria</taxon>
        <taxon>Bacillati</taxon>
        <taxon>Actinomycetota</taxon>
        <taxon>Actinomycetes</taxon>
        <taxon>Mycobacteriales</taxon>
        <taxon>Corynebacteriaceae</taxon>
        <taxon>Corynebacterium</taxon>
    </lineage>
</organism>
<dbReference type="Proteomes" id="UP000249886">
    <property type="component" value="Unassembled WGS sequence"/>
</dbReference>
<name>A0A3S4Y3L0_9CORY</name>
<feature type="transmembrane region" description="Helical" evidence="1">
    <location>
        <begin position="12"/>
        <end position="36"/>
    </location>
</feature>
<dbReference type="EMBL" id="UARK01000001">
    <property type="protein sequence ID" value="SPW23992.1"/>
    <property type="molecule type" value="Genomic_DNA"/>
</dbReference>
<feature type="transmembrane region" description="Helical" evidence="1">
    <location>
        <begin position="42"/>
        <end position="64"/>
    </location>
</feature>
<evidence type="ECO:0000313" key="4">
    <source>
        <dbReference type="Proteomes" id="UP000249886"/>
    </source>
</evidence>
<keyword evidence="1" id="KW-0812">Transmembrane</keyword>
<gene>
    <name evidence="2" type="ORF">HBA49_09460</name>
    <name evidence="3" type="ORF">NCTC10254_00356</name>
</gene>
<dbReference type="EMBL" id="CP050134">
    <property type="protein sequence ID" value="QIP45710.1"/>
    <property type="molecule type" value="Genomic_DNA"/>
</dbReference>
<reference evidence="2" key="2">
    <citation type="submission" date="2020-03" db="EMBL/GenBank/DDBJ databases">
        <authorList>
            <person name="Johnston C.D."/>
            <person name="Cotton S.L."/>
            <person name="Dewhirst F.E."/>
        </authorList>
    </citation>
    <scope>NUCLEOTIDE SEQUENCE [LARGE SCALE GENOMIC DNA]</scope>
    <source>
        <strain evidence="2">ATCC 14266</strain>
    </source>
</reference>
<reference evidence="3 4" key="1">
    <citation type="submission" date="2018-06" db="EMBL/GenBank/DDBJ databases">
        <authorList>
            <consortium name="Pathogen Informatics"/>
            <person name="Doyle S."/>
        </authorList>
    </citation>
    <scope>NUCLEOTIDE SEQUENCE [LARGE SCALE GENOMIC DNA]</scope>
    <source>
        <strain evidence="3 4">NCTC10254</strain>
    </source>
</reference>
<keyword evidence="1" id="KW-1133">Transmembrane helix</keyword>
<evidence type="ECO:0000313" key="3">
    <source>
        <dbReference type="EMBL" id="SPW23992.1"/>
    </source>
</evidence>
<sequence length="68" mass="7665">MNPLTPQAYDVAFIALIIFNVILTIYVIALISAIDIRLAEKIFATCIVVSLPIIAPAMFIYTYFRRKS</sequence>
<evidence type="ECO:0000256" key="1">
    <source>
        <dbReference type="SAM" id="Phobius"/>
    </source>
</evidence>
<evidence type="ECO:0000313" key="2">
    <source>
        <dbReference type="EMBL" id="QIP45710.1"/>
    </source>
</evidence>